<dbReference type="InterPro" id="IPR006700">
    <property type="entry name" value="RsmE"/>
</dbReference>
<gene>
    <name evidence="15" type="ORF">SAMN05216243_3468</name>
</gene>
<dbReference type="STRING" id="407036.SAMN05216243_3468"/>
<comment type="subcellular location">
    <subcellularLocation>
        <location evidence="1 12">Cytoplasm</location>
    </subcellularLocation>
</comment>
<name>A0A1G9CP27_9BACI</name>
<dbReference type="InterPro" id="IPR029028">
    <property type="entry name" value="Alpha/beta_knot_MTases"/>
</dbReference>
<dbReference type="PANTHER" id="PTHR30027">
    <property type="entry name" value="RIBOSOMAL RNA SMALL SUBUNIT METHYLTRANSFERASE E"/>
    <property type="match status" value="1"/>
</dbReference>
<evidence type="ECO:0000256" key="7">
    <source>
        <dbReference type="ARBA" id="ARBA00022603"/>
    </source>
</evidence>
<keyword evidence="6 12" id="KW-0698">rRNA processing</keyword>
<feature type="domain" description="Ribosomal RNA small subunit methyltransferase E PUA-like" evidence="14">
    <location>
        <begin position="18"/>
        <end position="64"/>
    </location>
</feature>
<evidence type="ECO:0000256" key="11">
    <source>
        <dbReference type="ARBA" id="ARBA00047944"/>
    </source>
</evidence>
<keyword evidence="16" id="KW-1185">Reference proteome</keyword>
<dbReference type="OrthoDB" id="9815641at2"/>
<dbReference type="NCBIfam" id="TIGR00046">
    <property type="entry name" value="RsmE family RNA methyltransferase"/>
    <property type="match status" value="1"/>
</dbReference>
<dbReference type="RefSeq" id="WP_093216905.1">
    <property type="nucleotide sequence ID" value="NZ_FNFL01000008.1"/>
</dbReference>
<dbReference type="AlphaFoldDB" id="A0A1G9CP27"/>
<reference evidence="15 16" key="1">
    <citation type="submission" date="2016-10" db="EMBL/GenBank/DDBJ databases">
        <authorList>
            <person name="de Groot N.N."/>
        </authorList>
    </citation>
    <scope>NUCLEOTIDE SEQUENCE [LARGE SCALE GENOMIC DNA]</scope>
    <source>
        <strain evidence="15 16">CGMCC 1.6502</strain>
    </source>
</reference>
<evidence type="ECO:0000256" key="4">
    <source>
        <dbReference type="ARBA" id="ARBA00013673"/>
    </source>
</evidence>
<dbReference type="EMBL" id="FNFL01000008">
    <property type="protein sequence ID" value="SDK53357.1"/>
    <property type="molecule type" value="Genomic_DNA"/>
</dbReference>
<dbReference type="GO" id="GO:0070475">
    <property type="term" value="P:rRNA base methylation"/>
    <property type="evidence" value="ECO:0007669"/>
    <property type="project" value="TreeGrafter"/>
</dbReference>
<dbReference type="InterPro" id="IPR015947">
    <property type="entry name" value="PUA-like_sf"/>
</dbReference>
<dbReference type="Proteomes" id="UP000198694">
    <property type="component" value="Unassembled WGS sequence"/>
</dbReference>
<dbReference type="CDD" id="cd18084">
    <property type="entry name" value="RsmE-like"/>
    <property type="match status" value="1"/>
</dbReference>
<evidence type="ECO:0000256" key="12">
    <source>
        <dbReference type="PIRNR" id="PIRNR015601"/>
    </source>
</evidence>
<dbReference type="InterPro" id="IPR029026">
    <property type="entry name" value="tRNA_m1G_MTases_N"/>
</dbReference>
<evidence type="ECO:0000256" key="2">
    <source>
        <dbReference type="ARBA" id="ARBA00005528"/>
    </source>
</evidence>
<evidence type="ECO:0000256" key="9">
    <source>
        <dbReference type="ARBA" id="ARBA00022691"/>
    </source>
</evidence>
<dbReference type="Gene3D" id="3.40.1280.10">
    <property type="match status" value="1"/>
</dbReference>
<dbReference type="InterPro" id="IPR046887">
    <property type="entry name" value="RsmE_PUA-like"/>
</dbReference>
<dbReference type="NCBIfam" id="NF008692">
    <property type="entry name" value="PRK11713.1-5"/>
    <property type="match status" value="1"/>
</dbReference>
<keyword evidence="9 12" id="KW-0949">S-adenosyl-L-methionine</keyword>
<evidence type="ECO:0000256" key="1">
    <source>
        <dbReference type="ARBA" id="ARBA00004496"/>
    </source>
</evidence>
<evidence type="ECO:0000313" key="16">
    <source>
        <dbReference type="Proteomes" id="UP000198694"/>
    </source>
</evidence>
<evidence type="ECO:0000256" key="10">
    <source>
        <dbReference type="ARBA" id="ARBA00025699"/>
    </source>
</evidence>
<dbReference type="InterPro" id="IPR046886">
    <property type="entry name" value="RsmE_MTase_dom"/>
</dbReference>
<comment type="function">
    <text evidence="10 12">Specifically methylates the N3 position of the uracil ring of uridine 1498 (m3U1498) in 16S rRNA. Acts on the fully assembled 30S ribosomal subunit.</text>
</comment>
<dbReference type="Gene3D" id="2.40.240.20">
    <property type="entry name" value="Hypothetical PUA domain-like, domain 1"/>
    <property type="match status" value="1"/>
</dbReference>
<evidence type="ECO:0000259" key="13">
    <source>
        <dbReference type="Pfam" id="PF04452"/>
    </source>
</evidence>
<dbReference type="GO" id="GO:0005737">
    <property type="term" value="C:cytoplasm"/>
    <property type="evidence" value="ECO:0007669"/>
    <property type="project" value="UniProtKB-SubCell"/>
</dbReference>
<keyword evidence="8 12" id="KW-0808">Transferase</keyword>
<dbReference type="Pfam" id="PF20260">
    <property type="entry name" value="PUA_4"/>
    <property type="match status" value="1"/>
</dbReference>
<dbReference type="SUPFAM" id="SSF88697">
    <property type="entry name" value="PUA domain-like"/>
    <property type="match status" value="1"/>
</dbReference>
<dbReference type="GO" id="GO:0070042">
    <property type="term" value="F:rRNA (uridine-N3-)-methyltransferase activity"/>
    <property type="evidence" value="ECO:0007669"/>
    <property type="project" value="TreeGrafter"/>
</dbReference>
<comment type="catalytic activity">
    <reaction evidence="11 12">
        <text>uridine(1498) in 16S rRNA + S-adenosyl-L-methionine = N(3)-methyluridine(1498) in 16S rRNA + S-adenosyl-L-homocysteine + H(+)</text>
        <dbReference type="Rhea" id="RHEA:42920"/>
        <dbReference type="Rhea" id="RHEA-COMP:10283"/>
        <dbReference type="Rhea" id="RHEA-COMP:10284"/>
        <dbReference type="ChEBI" id="CHEBI:15378"/>
        <dbReference type="ChEBI" id="CHEBI:57856"/>
        <dbReference type="ChEBI" id="CHEBI:59789"/>
        <dbReference type="ChEBI" id="CHEBI:65315"/>
        <dbReference type="ChEBI" id="CHEBI:74502"/>
        <dbReference type="EC" id="2.1.1.193"/>
    </reaction>
</comment>
<dbReference type="PIRSF" id="PIRSF015601">
    <property type="entry name" value="MTase_slr0722"/>
    <property type="match status" value="1"/>
</dbReference>
<keyword evidence="5 12" id="KW-0963">Cytoplasm</keyword>
<feature type="domain" description="Ribosomal RNA small subunit methyltransferase E methyltransferase" evidence="13">
    <location>
        <begin position="73"/>
        <end position="241"/>
    </location>
</feature>
<dbReference type="Pfam" id="PF04452">
    <property type="entry name" value="Methyltrans_RNA"/>
    <property type="match status" value="1"/>
</dbReference>
<sequence length="251" mass="27991">MQRYFIPPNGWQEKQVMITGDDRHHIARVMRMNAGDSIICSSPEGMSAECEIVEITEHQVTAHVQRWLEESNDLPVSVTIAQGLPKGDKMELVLQKGTELGASAFIPFQAARSIVKWDGKKAEKKQSRYRKIVKEASEQSHRSSIPEVHPLMSVKQLLAASEAYDVKIFAYEDEARSSNYQSLSGILSNAEAGQKIIACIGPEGGYTIEEVNAFKQHGFQTVRLGPRILRTETAPLYLLAGISYHFEELGC</sequence>
<dbReference type="SUPFAM" id="SSF75217">
    <property type="entry name" value="alpha/beta knot"/>
    <property type="match status" value="1"/>
</dbReference>
<accession>A0A1G9CP27</accession>
<comment type="similarity">
    <text evidence="2 12">Belongs to the RNA methyltransferase RsmE family.</text>
</comment>
<evidence type="ECO:0000256" key="8">
    <source>
        <dbReference type="ARBA" id="ARBA00022679"/>
    </source>
</evidence>
<dbReference type="PANTHER" id="PTHR30027:SF3">
    <property type="entry name" value="16S RRNA (URACIL(1498)-N(3))-METHYLTRANSFERASE"/>
    <property type="match status" value="1"/>
</dbReference>
<proteinExistence type="inferred from homology"/>
<protein>
    <recommendedName>
        <fullName evidence="4 12">Ribosomal RNA small subunit methyltransferase E</fullName>
        <ecNumber evidence="3 12">2.1.1.193</ecNumber>
    </recommendedName>
</protein>
<evidence type="ECO:0000313" key="15">
    <source>
        <dbReference type="EMBL" id="SDK53357.1"/>
    </source>
</evidence>
<evidence type="ECO:0000256" key="6">
    <source>
        <dbReference type="ARBA" id="ARBA00022552"/>
    </source>
</evidence>
<keyword evidence="7 12" id="KW-0489">Methyltransferase</keyword>
<organism evidence="15 16">
    <name type="scientific">Sediminibacillus albus</name>
    <dbReference type="NCBI Taxonomy" id="407036"/>
    <lineage>
        <taxon>Bacteria</taxon>
        <taxon>Bacillati</taxon>
        <taxon>Bacillota</taxon>
        <taxon>Bacilli</taxon>
        <taxon>Bacillales</taxon>
        <taxon>Bacillaceae</taxon>
        <taxon>Sediminibacillus</taxon>
    </lineage>
</organism>
<dbReference type="EC" id="2.1.1.193" evidence="3 12"/>
<evidence type="ECO:0000256" key="3">
    <source>
        <dbReference type="ARBA" id="ARBA00012328"/>
    </source>
</evidence>
<dbReference type="NCBIfam" id="NF008691">
    <property type="entry name" value="PRK11713.1-4"/>
    <property type="match status" value="1"/>
</dbReference>
<evidence type="ECO:0000259" key="14">
    <source>
        <dbReference type="Pfam" id="PF20260"/>
    </source>
</evidence>
<evidence type="ECO:0000256" key="5">
    <source>
        <dbReference type="ARBA" id="ARBA00022490"/>
    </source>
</evidence>